<accession>A0A4Q1JVB9</accession>
<protein>
    <submittedName>
        <fullName evidence="1">HAD family hydrolase</fullName>
    </submittedName>
</protein>
<evidence type="ECO:0000313" key="2">
    <source>
        <dbReference type="Proteomes" id="UP000289784"/>
    </source>
</evidence>
<dbReference type="InterPro" id="IPR023214">
    <property type="entry name" value="HAD_sf"/>
</dbReference>
<gene>
    <name evidence="1" type="ORF">EPA99_12030</name>
</gene>
<dbReference type="EMBL" id="SAWZ01000006">
    <property type="protein sequence ID" value="RXR04424.1"/>
    <property type="molecule type" value="Genomic_DNA"/>
</dbReference>
<dbReference type="Proteomes" id="UP000289784">
    <property type="component" value="Unassembled WGS sequence"/>
</dbReference>
<evidence type="ECO:0000313" key="1">
    <source>
        <dbReference type="EMBL" id="RXR04424.1"/>
    </source>
</evidence>
<proteinExistence type="predicted"/>
<sequence length="187" mass="19831">MDGTLTVAVHDFALIRRALGIAPQEDILGHLAALPAAEAAPKHAWLMAHERELACRAVAAPGACALVRVLHARGDRIAILTRNARELATLTLDCIGLGEVFPAEDVLGRESAPPKPRPDGLLQLAARWQVAPEQLVMVGDHAHDLQCGRAAGALTVLVGPGNLWPDLADVHVVDCDALLERVERGTS</sequence>
<keyword evidence="1" id="KW-0378">Hydrolase</keyword>
<dbReference type="AlphaFoldDB" id="A0A4Q1JVB9"/>
<keyword evidence="2" id="KW-1185">Reference proteome</keyword>
<name>A0A4Q1JVB9_9GAMM</name>
<comment type="caution">
    <text evidence="1">The sequence shown here is derived from an EMBL/GenBank/DDBJ whole genome shotgun (WGS) entry which is preliminary data.</text>
</comment>
<dbReference type="RefSeq" id="WP_129471695.1">
    <property type="nucleotide sequence ID" value="NZ_SAWZ01000006.1"/>
</dbReference>
<dbReference type="PANTHER" id="PTHR43885:SF1">
    <property type="entry name" value="SUPERFAMILY HYDROLASE, PUTATIVE (AFU_ORTHOLOGUE AFUA_4G13290)-RELATED"/>
    <property type="match status" value="1"/>
</dbReference>
<organism evidence="1 2">
    <name type="scientific">Pseudoxanthomonas composti</name>
    <dbReference type="NCBI Taxonomy" id="2137479"/>
    <lineage>
        <taxon>Bacteria</taxon>
        <taxon>Pseudomonadati</taxon>
        <taxon>Pseudomonadota</taxon>
        <taxon>Gammaproteobacteria</taxon>
        <taxon>Lysobacterales</taxon>
        <taxon>Lysobacteraceae</taxon>
        <taxon>Pseudoxanthomonas</taxon>
    </lineage>
</organism>
<dbReference type="OrthoDB" id="5623813at2"/>
<reference evidence="1 2" key="1">
    <citation type="submission" date="2019-01" db="EMBL/GenBank/DDBJ databases">
        <title>Pseudoxanthomonas composti sp. nov., isolated from compost.</title>
        <authorList>
            <person name="Yang G."/>
        </authorList>
    </citation>
    <scope>NUCLEOTIDE SEQUENCE [LARGE SCALE GENOMIC DNA]</scope>
    <source>
        <strain evidence="1 2">GSS15</strain>
    </source>
</reference>
<dbReference type="Gene3D" id="3.40.50.1000">
    <property type="entry name" value="HAD superfamily/HAD-like"/>
    <property type="match status" value="1"/>
</dbReference>
<dbReference type="GO" id="GO:0016787">
    <property type="term" value="F:hydrolase activity"/>
    <property type="evidence" value="ECO:0007669"/>
    <property type="project" value="UniProtKB-KW"/>
</dbReference>
<dbReference type="Gene3D" id="1.10.260.80">
    <property type="match status" value="1"/>
</dbReference>
<dbReference type="Pfam" id="PF00702">
    <property type="entry name" value="Hydrolase"/>
    <property type="match status" value="1"/>
</dbReference>
<dbReference type="SUPFAM" id="SSF56784">
    <property type="entry name" value="HAD-like"/>
    <property type="match status" value="1"/>
</dbReference>
<dbReference type="PANTHER" id="PTHR43885">
    <property type="entry name" value="HALOACID DEHALOGENASE-LIKE HYDROLASE"/>
    <property type="match status" value="1"/>
</dbReference>
<dbReference type="InterPro" id="IPR036412">
    <property type="entry name" value="HAD-like_sf"/>
</dbReference>